<dbReference type="Proteomes" id="UP000615446">
    <property type="component" value="Unassembled WGS sequence"/>
</dbReference>
<name>A0A2Z6RUG4_9GLOM</name>
<dbReference type="GO" id="GO:0016740">
    <property type="term" value="F:transferase activity"/>
    <property type="evidence" value="ECO:0007669"/>
    <property type="project" value="UniProtKB-KW"/>
</dbReference>
<sequence>MKKYSLNEFYEIISEPITFNNEKKFITVQHSELPEVDDELSVSLRIKLKSHHSDWAVIFRKGGSEKETHARTPGLFLYANNSILHPRFTGNWKSNAGIDKVGDGLLLNKWYHITYTLSDPEKRMDIYINGVWTAFYAIENVQMNKVKFNDGQLEIGWAIDGQIGNFRYFNWRLSAEEVMKNYLNHRPFC</sequence>
<proteinExistence type="predicted"/>
<keyword evidence="3" id="KW-1185">Reference proteome</keyword>
<keyword evidence="2" id="KW-0808">Transferase</keyword>
<dbReference type="Gene3D" id="2.60.120.200">
    <property type="match status" value="1"/>
</dbReference>
<evidence type="ECO:0000313" key="3">
    <source>
        <dbReference type="Proteomes" id="UP000247702"/>
    </source>
</evidence>
<dbReference type="EMBL" id="BLAL01000196">
    <property type="protein sequence ID" value="GES90839.1"/>
    <property type="molecule type" value="Genomic_DNA"/>
</dbReference>
<dbReference type="SUPFAM" id="SSF49899">
    <property type="entry name" value="Concanavalin A-like lectins/glucanases"/>
    <property type="match status" value="1"/>
</dbReference>
<evidence type="ECO:0000313" key="1">
    <source>
        <dbReference type="EMBL" id="GBB95706.1"/>
    </source>
</evidence>
<dbReference type="InterPro" id="IPR013320">
    <property type="entry name" value="ConA-like_dom_sf"/>
</dbReference>
<dbReference type="Proteomes" id="UP000247702">
    <property type="component" value="Unassembled WGS sequence"/>
</dbReference>
<dbReference type="AlphaFoldDB" id="A0A2Z6RUG4"/>
<reference evidence="2" key="2">
    <citation type="submission" date="2019-10" db="EMBL/GenBank/DDBJ databases">
        <title>Conservation and host-specific expression of non-tandemly repeated heterogenous ribosome RNA gene in arbuscular mycorrhizal fungi.</title>
        <authorList>
            <person name="Maeda T."/>
            <person name="Kobayashi Y."/>
            <person name="Nakagawa T."/>
            <person name="Ezawa T."/>
            <person name="Yamaguchi K."/>
            <person name="Bino T."/>
            <person name="Nishimoto Y."/>
            <person name="Shigenobu S."/>
            <person name="Kawaguchi M."/>
        </authorList>
    </citation>
    <scope>NUCLEOTIDE SEQUENCE</scope>
    <source>
        <strain evidence="2">HR1</strain>
    </source>
</reference>
<evidence type="ECO:0000313" key="2">
    <source>
        <dbReference type="EMBL" id="GES90839.1"/>
    </source>
</evidence>
<comment type="caution">
    <text evidence="1">The sequence shown here is derived from an EMBL/GenBank/DDBJ whole genome shotgun (WGS) entry which is preliminary data.</text>
</comment>
<reference evidence="1 3" key="1">
    <citation type="submission" date="2017-11" db="EMBL/GenBank/DDBJ databases">
        <title>The genome of Rhizophagus clarus HR1 reveals common genetic basis of auxotrophy among arbuscular mycorrhizal fungi.</title>
        <authorList>
            <person name="Kobayashi Y."/>
        </authorList>
    </citation>
    <scope>NUCLEOTIDE SEQUENCE [LARGE SCALE GENOMIC DNA]</scope>
    <source>
        <strain evidence="1 3">HR1</strain>
    </source>
</reference>
<dbReference type="OrthoDB" id="2324354at2759"/>
<organism evidence="1 3">
    <name type="scientific">Rhizophagus clarus</name>
    <dbReference type="NCBI Taxonomy" id="94130"/>
    <lineage>
        <taxon>Eukaryota</taxon>
        <taxon>Fungi</taxon>
        <taxon>Fungi incertae sedis</taxon>
        <taxon>Mucoromycota</taxon>
        <taxon>Glomeromycotina</taxon>
        <taxon>Glomeromycetes</taxon>
        <taxon>Glomerales</taxon>
        <taxon>Glomeraceae</taxon>
        <taxon>Rhizophagus</taxon>
    </lineage>
</organism>
<dbReference type="Pfam" id="PF13385">
    <property type="entry name" value="Laminin_G_3"/>
    <property type="match status" value="1"/>
</dbReference>
<protein>
    <submittedName>
        <fullName evidence="2">Glycosyltransferase family 39 protein</fullName>
    </submittedName>
</protein>
<dbReference type="EMBL" id="BEXD01001779">
    <property type="protein sequence ID" value="GBB95706.1"/>
    <property type="molecule type" value="Genomic_DNA"/>
</dbReference>
<accession>A0A2Z6RUG4</accession>
<gene>
    <name evidence="2" type="ORF">RCL2_001766600</name>
    <name evidence="1" type="ORF">RclHR1_00260011</name>
</gene>